<keyword evidence="3 6" id="KW-0812">Transmembrane</keyword>
<dbReference type="Gene3D" id="1.20.1250.20">
    <property type="entry name" value="MFS general substrate transporter like domains"/>
    <property type="match status" value="1"/>
</dbReference>
<feature type="transmembrane region" description="Helical" evidence="6">
    <location>
        <begin position="174"/>
        <end position="192"/>
    </location>
</feature>
<evidence type="ECO:0000256" key="4">
    <source>
        <dbReference type="ARBA" id="ARBA00022989"/>
    </source>
</evidence>
<evidence type="ECO:0000256" key="2">
    <source>
        <dbReference type="ARBA" id="ARBA00022448"/>
    </source>
</evidence>
<feature type="transmembrane region" description="Helical" evidence="6">
    <location>
        <begin position="145"/>
        <end position="168"/>
    </location>
</feature>
<feature type="transmembrane region" description="Helical" evidence="6">
    <location>
        <begin position="104"/>
        <end position="125"/>
    </location>
</feature>
<feature type="transmembrane region" description="Helical" evidence="6">
    <location>
        <begin position="378"/>
        <end position="398"/>
    </location>
</feature>
<feature type="transmembrane region" description="Helical" evidence="6">
    <location>
        <begin position="257"/>
        <end position="275"/>
    </location>
</feature>
<dbReference type="InterPro" id="IPR020846">
    <property type="entry name" value="MFS_dom"/>
</dbReference>
<evidence type="ECO:0000256" key="1">
    <source>
        <dbReference type="ARBA" id="ARBA00004651"/>
    </source>
</evidence>
<evidence type="ECO:0000259" key="7">
    <source>
        <dbReference type="PROSITE" id="PS50850"/>
    </source>
</evidence>
<dbReference type="Proteomes" id="UP000199614">
    <property type="component" value="Unassembled WGS sequence"/>
</dbReference>
<feature type="transmembrane region" description="Helical" evidence="6">
    <location>
        <begin position="44"/>
        <end position="67"/>
    </location>
</feature>
<evidence type="ECO:0000256" key="5">
    <source>
        <dbReference type="ARBA" id="ARBA00023136"/>
    </source>
</evidence>
<dbReference type="AlphaFoldDB" id="A0A1I5I4N6"/>
<dbReference type="InterPro" id="IPR011701">
    <property type="entry name" value="MFS"/>
</dbReference>
<dbReference type="SUPFAM" id="SSF103473">
    <property type="entry name" value="MFS general substrate transporter"/>
    <property type="match status" value="1"/>
</dbReference>
<dbReference type="OrthoDB" id="3281800at2"/>
<evidence type="ECO:0000256" key="3">
    <source>
        <dbReference type="ARBA" id="ARBA00022692"/>
    </source>
</evidence>
<evidence type="ECO:0000313" key="9">
    <source>
        <dbReference type="Proteomes" id="UP000199614"/>
    </source>
</evidence>
<dbReference type="InterPro" id="IPR036259">
    <property type="entry name" value="MFS_trans_sf"/>
</dbReference>
<accession>A0A1I5I4N6</accession>
<gene>
    <name evidence="8" type="ORF">SAMN05216207_10855</name>
</gene>
<dbReference type="GO" id="GO:0005886">
    <property type="term" value="C:plasma membrane"/>
    <property type="evidence" value="ECO:0007669"/>
    <property type="project" value="UniProtKB-SubCell"/>
</dbReference>
<dbReference type="Pfam" id="PF07690">
    <property type="entry name" value="MFS_1"/>
    <property type="match status" value="1"/>
</dbReference>
<dbReference type="GO" id="GO:0022857">
    <property type="term" value="F:transmembrane transporter activity"/>
    <property type="evidence" value="ECO:0007669"/>
    <property type="project" value="InterPro"/>
</dbReference>
<dbReference type="PANTHER" id="PTHR42718">
    <property type="entry name" value="MAJOR FACILITATOR SUPERFAMILY MULTIDRUG TRANSPORTER MFSC"/>
    <property type="match status" value="1"/>
</dbReference>
<feature type="transmembrane region" description="Helical" evidence="6">
    <location>
        <begin position="353"/>
        <end position="371"/>
    </location>
</feature>
<dbReference type="STRING" id="260086.SAMN05216207_10855"/>
<dbReference type="RefSeq" id="WP_093356929.1">
    <property type="nucleotide sequence ID" value="NZ_FOUY01000085.1"/>
</dbReference>
<evidence type="ECO:0000256" key="6">
    <source>
        <dbReference type="SAM" id="Phobius"/>
    </source>
</evidence>
<name>A0A1I5I4N6_PSUAM</name>
<evidence type="ECO:0000313" key="8">
    <source>
        <dbReference type="EMBL" id="SFO55076.1"/>
    </source>
</evidence>
<protein>
    <submittedName>
        <fullName evidence="8">Predicted arabinose efflux permease, MFS family</fullName>
    </submittedName>
</protein>
<reference evidence="8 9" key="1">
    <citation type="submission" date="2016-10" db="EMBL/GenBank/DDBJ databases">
        <authorList>
            <person name="de Groot N.N."/>
        </authorList>
    </citation>
    <scope>NUCLEOTIDE SEQUENCE [LARGE SCALE GENOMIC DNA]</scope>
    <source>
        <strain evidence="8 9">CGMCC 4.1877</strain>
    </source>
</reference>
<feature type="transmembrane region" description="Helical" evidence="6">
    <location>
        <begin position="226"/>
        <end position="245"/>
    </location>
</feature>
<keyword evidence="4 6" id="KW-1133">Transmembrane helix</keyword>
<sequence>MPRQPAERLGHRLVVPLCVGAVANPVNSTMIAPALTSIARDLGVGVGVALGLVTAMYVASALGQPLAGRLSDVMGPRRVFLAGAVLVAAAGVLGALATSFGVLFAARVLVGLGTAAAYPSALTVIRDRDRARALGLPEPAGALRALSTTSLLTLTLGPVVGGLLVQWSGWRATFLVNVALGVLTLALSVGALPRDRPWSTVPWGRLDPLTVLDVRMIARNPPLARTYLRFVLTFTVIYAVLFGYPQWLEQVRGFPPAASGAVMLALSGVGAVLVLGAGRSRGVRGPLLVGAVGMLAGGAALLVVDATAALPLVVLVPVLFGLPQGLNSVTNQLTVYRQAPEEGLGTATGLSRTAQYVGAMLATGLLALAYGEQATDGGLAVVGAVCAAVAVGLLVLTATDRALRRG</sequence>
<feature type="transmembrane region" description="Helical" evidence="6">
    <location>
        <begin position="79"/>
        <end position="98"/>
    </location>
</feature>
<keyword evidence="5 6" id="KW-0472">Membrane</keyword>
<dbReference type="EMBL" id="FOUY01000085">
    <property type="protein sequence ID" value="SFO55076.1"/>
    <property type="molecule type" value="Genomic_DNA"/>
</dbReference>
<dbReference type="PROSITE" id="PS50850">
    <property type="entry name" value="MFS"/>
    <property type="match status" value="1"/>
</dbReference>
<keyword evidence="2" id="KW-0813">Transport</keyword>
<feature type="domain" description="Major facilitator superfamily (MFS) profile" evidence="7">
    <location>
        <begin position="13"/>
        <end position="401"/>
    </location>
</feature>
<organism evidence="8 9">
    <name type="scientific">Pseudonocardia ammonioxydans</name>
    <dbReference type="NCBI Taxonomy" id="260086"/>
    <lineage>
        <taxon>Bacteria</taxon>
        <taxon>Bacillati</taxon>
        <taxon>Actinomycetota</taxon>
        <taxon>Actinomycetes</taxon>
        <taxon>Pseudonocardiales</taxon>
        <taxon>Pseudonocardiaceae</taxon>
        <taxon>Pseudonocardia</taxon>
    </lineage>
</organism>
<dbReference type="PANTHER" id="PTHR42718:SF9">
    <property type="entry name" value="MAJOR FACILITATOR SUPERFAMILY MULTIDRUG TRANSPORTER MFSC"/>
    <property type="match status" value="1"/>
</dbReference>
<comment type="subcellular location">
    <subcellularLocation>
        <location evidence="1">Cell membrane</location>
        <topology evidence="1">Multi-pass membrane protein</topology>
    </subcellularLocation>
</comment>
<keyword evidence="9" id="KW-1185">Reference proteome</keyword>
<feature type="transmembrane region" description="Helical" evidence="6">
    <location>
        <begin position="287"/>
        <end position="320"/>
    </location>
</feature>
<proteinExistence type="predicted"/>